<name>A0AAW4MSI3_9FIRM</name>
<feature type="compositionally biased region" description="Acidic residues" evidence="1">
    <location>
        <begin position="258"/>
        <end position="267"/>
    </location>
</feature>
<organism evidence="3 4">
    <name type="scientific">Catenibacterium mitsuokai</name>
    <dbReference type="NCBI Taxonomy" id="100886"/>
    <lineage>
        <taxon>Bacteria</taxon>
        <taxon>Bacillati</taxon>
        <taxon>Bacillota</taxon>
        <taxon>Erysipelotrichia</taxon>
        <taxon>Erysipelotrichales</taxon>
        <taxon>Coprobacillaceae</taxon>
        <taxon>Catenibacterium</taxon>
    </lineage>
</organism>
<evidence type="ECO:0000256" key="1">
    <source>
        <dbReference type="SAM" id="MobiDB-lite"/>
    </source>
</evidence>
<comment type="caution">
    <text evidence="3">The sequence shown here is derived from an EMBL/GenBank/DDBJ whole genome shotgun (WGS) entry which is preliminary data.</text>
</comment>
<dbReference type="RefSeq" id="WP_217748024.1">
    <property type="nucleotide sequence ID" value="NZ_JAHOEB010000063.1"/>
</dbReference>
<gene>
    <name evidence="3" type="ORF">KSV97_08715</name>
</gene>
<dbReference type="EMBL" id="JAHOEF010000063">
    <property type="protein sequence ID" value="MBV3383296.1"/>
    <property type="molecule type" value="Genomic_DNA"/>
</dbReference>
<keyword evidence="2" id="KW-0812">Transmembrane</keyword>
<keyword evidence="2" id="KW-1133">Transmembrane helix</keyword>
<evidence type="ECO:0000313" key="4">
    <source>
        <dbReference type="Proteomes" id="UP001196408"/>
    </source>
</evidence>
<accession>A0AAW4MSI3</accession>
<feature type="region of interest" description="Disordered" evidence="1">
    <location>
        <begin position="202"/>
        <end position="267"/>
    </location>
</feature>
<dbReference type="AlphaFoldDB" id="A0AAW4MSI3"/>
<keyword evidence="2" id="KW-0472">Membrane</keyword>
<protein>
    <submittedName>
        <fullName evidence="3">Uncharacterized protein</fullName>
    </submittedName>
</protein>
<sequence>MKENHNKDNILFYFVLFSFIVSILLGLIILITDFMKGPIPNYLKYGFKTTEVKKMYQKEYVPEIEEYIQTTDLPDVTIKVDRCSYTEYNKAYGVPVYQLDFTYSSHTVDDYYESAIDSKRGAKDLFYKILEVNGNKNYYENESKIFWNGEPFESEGRMVLFQEDDRFVMKLSGDKHNYEIENQQYYDKLTIDGELVYELNKPGPSTYTPSKPKKEYNSYGSSESSSSYDDGYNSAVDDGDYDHDRYHTDPSYRQGVDDGFDETGEDY</sequence>
<feature type="transmembrane region" description="Helical" evidence="2">
    <location>
        <begin position="12"/>
        <end position="31"/>
    </location>
</feature>
<evidence type="ECO:0000313" key="3">
    <source>
        <dbReference type="EMBL" id="MBV3383296.1"/>
    </source>
</evidence>
<proteinExistence type="predicted"/>
<feature type="compositionally biased region" description="Low complexity" evidence="1">
    <location>
        <begin position="217"/>
        <end position="234"/>
    </location>
</feature>
<reference evidence="3" key="1">
    <citation type="submission" date="2021-06" db="EMBL/GenBank/DDBJ databases">
        <title>Collection of gut derived symbiotic bacterial strains cultured from healthy donors.</title>
        <authorList>
            <person name="Lin H."/>
            <person name="Littmann E."/>
            <person name="Pamer E.G."/>
        </authorList>
    </citation>
    <scope>NUCLEOTIDE SEQUENCE</scope>
    <source>
        <strain evidence="3">MSK.21.82</strain>
    </source>
</reference>
<evidence type="ECO:0000256" key="2">
    <source>
        <dbReference type="SAM" id="Phobius"/>
    </source>
</evidence>
<dbReference type="Proteomes" id="UP001196408">
    <property type="component" value="Unassembled WGS sequence"/>
</dbReference>